<evidence type="ECO:0000313" key="6">
    <source>
        <dbReference type="Proteomes" id="UP000410492"/>
    </source>
</evidence>
<organism evidence="5 6">
    <name type="scientific">Callosobruchus maculatus</name>
    <name type="common">Southern cowpea weevil</name>
    <name type="synonym">Pulse bruchid</name>
    <dbReference type="NCBI Taxonomy" id="64391"/>
    <lineage>
        <taxon>Eukaryota</taxon>
        <taxon>Metazoa</taxon>
        <taxon>Ecdysozoa</taxon>
        <taxon>Arthropoda</taxon>
        <taxon>Hexapoda</taxon>
        <taxon>Insecta</taxon>
        <taxon>Pterygota</taxon>
        <taxon>Neoptera</taxon>
        <taxon>Endopterygota</taxon>
        <taxon>Coleoptera</taxon>
        <taxon>Polyphaga</taxon>
        <taxon>Cucujiformia</taxon>
        <taxon>Chrysomeloidea</taxon>
        <taxon>Chrysomelidae</taxon>
        <taxon>Bruchinae</taxon>
        <taxon>Bruchini</taxon>
        <taxon>Callosobruchus</taxon>
    </lineage>
</organism>
<dbReference type="InterPro" id="IPR029491">
    <property type="entry name" value="Helicase_HTH"/>
</dbReference>
<dbReference type="SUPFAM" id="SSF47819">
    <property type="entry name" value="HRDC-like"/>
    <property type="match status" value="1"/>
</dbReference>
<proteinExistence type="predicted"/>
<evidence type="ECO:0000256" key="2">
    <source>
        <dbReference type="ARBA" id="ARBA00034808"/>
    </source>
</evidence>
<comment type="catalytic activity">
    <reaction evidence="1">
        <text>Couples ATP hydrolysis with the unwinding of duplex DNA by translocating in the 3'-5' direction.</text>
        <dbReference type="EC" id="5.6.2.4"/>
    </reaction>
</comment>
<dbReference type="OrthoDB" id="10261556at2759"/>
<dbReference type="GO" id="GO:0006260">
    <property type="term" value="P:DNA replication"/>
    <property type="evidence" value="ECO:0007669"/>
    <property type="project" value="InterPro"/>
</dbReference>
<dbReference type="GO" id="GO:0003676">
    <property type="term" value="F:nucleic acid binding"/>
    <property type="evidence" value="ECO:0007669"/>
    <property type="project" value="InterPro"/>
</dbReference>
<feature type="non-terminal residue" evidence="5">
    <location>
        <position position="1"/>
    </location>
</feature>
<keyword evidence="6" id="KW-1185">Reference proteome</keyword>
<dbReference type="Gene3D" id="1.10.150.80">
    <property type="entry name" value="HRDC domain"/>
    <property type="match status" value="1"/>
</dbReference>
<dbReference type="InterPro" id="IPR010997">
    <property type="entry name" value="HRDC-like_sf"/>
</dbReference>
<feature type="region of interest" description="Disordered" evidence="3">
    <location>
        <begin position="525"/>
        <end position="584"/>
    </location>
</feature>
<dbReference type="SUPFAM" id="SSF46785">
    <property type="entry name" value="Winged helix' DNA-binding domain"/>
    <property type="match status" value="1"/>
</dbReference>
<dbReference type="SMART" id="SM00956">
    <property type="entry name" value="RQC"/>
    <property type="match status" value="1"/>
</dbReference>
<sequence length="584" mass="65992">IFRNVSDEFEENEYKELDDSGRFNFTDHAKKLLTVINELQGQYGMMSYIAYLLGQNERKFSRFESPLFGSGKDKSKIWWKELGNMLLNKEYLAKKEFDEYRNCTVEVTREGNKFLQSVHSKLVERATVPMLGDFELKSNIWLSKDKTASTSQASVSRQVSDWKYKAKAKLPANESTASSSGAVYSTQCLTQTQSLSLNPLLYSELVEKRQELADMEDCAPYMIASDKALLAMSDAAPESLEEMKGLKLHGFTQAKLNKYGPLFLKVTAEYAKKFLQKVIVKTVPFNSGSGHLDLIDIMKKHPLPSAKRLTNSAMESYRFFSSGLNFEQVAERRLLGPTTVKDHIHCCMLWGYPISLANFVSMDNARIIIDAIKRGGMELFSQVKSSCPEHITYDEIKPVVNYVKVREHVKTLGIQYKDFEDFDYDTISTQNPIKMKTVDAKETTPTSAPEDNSLTQFIGKLEEAYNNIPTQKIVETIVLDCDSDSEHKSEEDSNDNKLTQFIANLEEAYTDVLKTVVRNDHCYVPTKEDSDVPEPSTEGRLTQDVTVVEPPEKKRKTETAGSVANTSIPGSETSLIDYTLLDSP</sequence>
<feature type="domain" description="HRDC" evidence="4">
    <location>
        <begin position="195"/>
        <end position="277"/>
    </location>
</feature>
<dbReference type="AlphaFoldDB" id="A0A653DK37"/>
<dbReference type="Gene3D" id="1.10.10.10">
    <property type="entry name" value="Winged helix-like DNA-binding domain superfamily/Winged helix DNA-binding domain"/>
    <property type="match status" value="1"/>
</dbReference>
<dbReference type="InterPro" id="IPR044876">
    <property type="entry name" value="HRDC_dom_sf"/>
</dbReference>
<dbReference type="GO" id="GO:0006281">
    <property type="term" value="P:DNA repair"/>
    <property type="evidence" value="ECO:0007669"/>
    <property type="project" value="InterPro"/>
</dbReference>
<dbReference type="PROSITE" id="PS50967">
    <property type="entry name" value="HRDC"/>
    <property type="match status" value="1"/>
</dbReference>
<evidence type="ECO:0000256" key="1">
    <source>
        <dbReference type="ARBA" id="ARBA00034617"/>
    </source>
</evidence>
<dbReference type="GO" id="GO:0000166">
    <property type="term" value="F:nucleotide binding"/>
    <property type="evidence" value="ECO:0007669"/>
    <property type="project" value="InterPro"/>
</dbReference>
<gene>
    <name evidence="5" type="ORF">CALMAC_LOCUS17985</name>
</gene>
<dbReference type="InterPro" id="IPR036390">
    <property type="entry name" value="WH_DNA-bd_sf"/>
</dbReference>
<dbReference type="EMBL" id="CAACVG010012405">
    <property type="protein sequence ID" value="VEN60217.1"/>
    <property type="molecule type" value="Genomic_DNA"/>
</dbReference>
<dbReference type="Proteomes" id="UP000410492">
    <property type="component" value="Unassembled WGS sequence"/>
</dbReference>
<evidence type="ECO:0000313" key="5">
    <source>
        <dbReference type="EMBL" id="VEN60217.1"/>
    </source>
</evidence>
<dbReference type="Pfam" id="PF14493">
    <property type="entry name" value="HTH_40"/>
    <property type="match status" value="1"/>
</dbReference>
<reference evidence="5 6" key="1">
    <citation type="submission" date="2019-01" db="EMBL/GenBank/DDBJ databases">
        <authorList>
            <person name="Sayadi A."/>
        </authorList>
    </citation>
    <scope>NUCLEOTIDE SEQUENCE [LARGE SCALE GENOMIC DNA]</scope>
</reference>
<dbReference type="SMART" id="SM00341">
    <property type="entry name" value="HRDC"/>
    <property type="match status" value="1"/>
</dbReference>
<evidence type="ECO:0000256" key="3">
    <source>
        <dbReference type="SAM" id="MobiDB-lite"/>
    </source>
</evidence>
<dbReference type="EC" id="5.6.2.4" evidence="2"/>
<feature type="compositionally biased region" description="Polar residues" evidence="3">
    <location>
        <begin position="559"/>
        <end position="576"/>
    </location>
</feature>
<name>A0A653DK37_CALMS</name>
<dbReference type="GO" id="GO:0043138">
    <property type="term" value="F:3'-5' DNA helicase activity"/>
    <property type="evidence" value="ECO:0007669"/>
    <property type="project" value="UniProtKB-EC"/>
</dbReference>
<dbReference type="Pfam" id="PF00570">
    <property type="entry name" value="HRDC"/>
    <property type="match status" value="1"/>
</dbReference>
<dbReference type="InterPro" id="IPR018982">
    <property type="entry name" value="RQC_domain"/>
</dbReference>
<protein>
    <recommendedName>
        <fullName evidence="2">DNA 3'-5' helicase</fullName>
        <ecNumber evidence="2">5.6.2.4</ecNumber>
    </recommendedName>
</protein>
<dbReference type="InterPro" id="IPR036388">
    <property type="entry name" value="WH-like_DNA-bd_sf"/>
</dbReference>
<evidence type="ECO:0000259" key="4">
    <source>
        <dbReference type="PROSITE" id="PS50967"/>
    </source>
</evidence>
<accession>A0A653DK37</accession>
<dbReference type="Pfam" id="PF09382">
    <property type="entry name" value="RQC"/>
    <property type="match status" value="1"/>
</dbReference>
<dbReference type="InterPro" id="IPR002121">
    <property type="entry name" value="HRDC_dom"/>
</dbReference>